<dbReference type="GO" id="GO:0005829">
    <property type="term" value="C:cytosol"/>
    <property type="evidence" value="ECO:0007669"/>
    <property type="project" value="TreeGrafter"/>
</dbReference>
<evidence type="ECO:0000256" key="1">
    <source>
        <dbReference type="ARBA" id="ARBA00010990"/>
    </source>
</evidence>
<reference evidence="4 5" key="1">
    <citation type="submission" date="2017-08" db="EMBL/GenBank/DDBJ databases">
        <title>Complete Genome Sequence of Streptomyces formicae KY5, the formicamycin producer.</title>
        <authorList>
            <person name="Holmes N.A."/>
            <person name="Devine R."/>
            <person name="Qin Z."/>
            <person name="Seipke R.F."/>
            <person name="Wilkinson B."/>
            <person name="Hutchings M.I."/>
        </authorList>
    </citation>
    <scope>NUCLEOTIDE SEQUENCE [LARGE SCALE GENOMIC DNA]</scope>
    <source>
        <strain evidence="4 5">KY5</strain>
    </source>
</reference>
<dbReference type="Gene3D" id="3.90.470.20">
    <property type="entry name" value="4'-phosphopantetheinyl transferase domain"/>
    <property type="match status" value="1"/>
</dbReference>
<protein>
    <submittedName>
        <fullName evidence="4">4'-phosphopantetheinyl transferase</fullName>
    </submittedName>
</protein>
<dbReference type="InterPro" id="IPR050559">
    <property type="entry name" value="P-Pant_transferase_sf"/>
</dbReference>
<dbReference type="RefSeq" id="WP_098244064.1">
    <property type="nucleotide sequence ID" value="NZ_CP022685.1"/>
</dbReference>
<dbReference type="GO" id="GO:0000287">
    <property type="term" value="F:magnesium ion binding"/>
    <property type="evidence" value="ECO:0007669"/>
    <property type="project" value="InterPro"/>
</dbReference>
<evidence type="ECO:0000313" key="4">
    <source>
        <dbReference type="EMBL" id="ATL29587.1"/>
    </source>
</evidence>
<comment type="similarity">
    <text evidence="1">Belongs to the P-Pant transferase superfamily. Gsp/Sfp/HetI/AcpT family.</text>
</comment>
<evidence type="ECO:0000313" key="5">
    <source>
        <dbReference type="Proteomes" id="UP000221011"/>
    </source>
</evidence>
<name>A0A291QDL2_9ACTN</name>
<evidence type="ECO:0000259" key="3">
    <source>
        <dbReference type="Pfam" id="PF01648"/>
    </source>
</evidence>
<dbReference type="KEGG" id="sfk:KY5_4569"/>
<organism evidence="4 5">
    <name type="scientific">Streptomyces formicae</name>
    <dbReference type="NCBI Taxonomy" id="1616117"/>
    <lineage>
        <taxon>Bacteria</taxon>
        <taxon>Bacillati</taxon>
        <taxon>Actinomycetota</taxon>
        <taxon>Actinomycetes</taxon>
        <taxon>Kitasatosporales</taxon>
        <taxon>Streptomycetaceae</taxon>
        <taxon>Streptomyces</taxon>
    </lineage>
</organism>
<keyword evidence="5" id="KW-1185">Reference proteome</keyword>
<dbReference type="Proteomes" id="UP000221011">
    <property type="component" value="Chromosome"/>
</dbReference>
<dbReference type="InterPro" id="IPR008278">
    <property type="entry name" value="4-PPantetheinyl_Trfase_dom"/>
</dbReference>
<sequence>MREERGGEERPAPGAPLVMVRRTADILPFVEQAHLAPYERERAARLPAGPRRRDYLAAHVLVRLCAAPLTGTPPDTLVLAQHCEDCGRDDHGRPYLPDHPGIHVSLSHTTGAVAAAASTDPVGVDVEDATAAVFDARIAHRVLAPAELAAVHADPDPVRAFLRLWVRKEALVKVGLSSLGRLRELDLTDAASLPGVTFHDPTDQHDHLIAATVTRTTHPGEQHA</sequence>
<accession>A0A291QDL2</accession>
<dbReference type="InterPro" id="IPR037143">
    <property type="entry name" value="4-PPantetheinyl_Trfase_dom_sf"/>
</dbReference>
<dbReference type="AlphaFoldDB" id="A0A291QDL2"/>
<keyword evidence="2 4" id="KW-0808">Transferase</keyword>
<dbReference type="GO" id="GO:0019878">
    <property type="term" value="P:lysine biosynthetic process via aminoadipic acid"/>
    <property type="evidence" value="ECO:0007669"/>
    <property type="project" value="TreeGrafter"/>
</dbReference>
<dbReference type="GO" id="GO:0008897">
    <property type="term" value="F:holo-[acyl-carrier-protein] synthase activity"/>
    <property type="evidence" value="ECO:0007669"/>
    <property type="project" value="InterPro"/>
</dbReference>
<feature type="domain" description="4'-phosphopantetheinyl transferase" evidence="3">
    <location>
        <begin position="121"/>
        <end position="187"/>
    </location>
</feature>
<dbReference type="SUPFAM" id="SSF56214">
    <property type="entry name" value="4'-phosphopantetheinyl transferase"/>
    <property type="match status" value="2"/>
</dbReference>
<evidence type="ECO:0000256" key="2">
    <source>
        <dbReference type="ARBA" id="ARBA00022679"/>
    </source>
</evidence>
<dbReference type="EMBL" id="CP022685">
    <property type="protein sequence ID" value="ATL29587.1"/>
    <property type="molecule type" value="Genomic_DNA"/>
</dbReference>
<gene>
    <name evidence="4" type="ORF">KY5_4569</name>
</gene>
<proteinExistence type="inferred from homology"/>
<dbReference type="PANTHER" id="PTHR12215">
    <property type="entry name" value="PHOSPHOPANTETHEINE TRANSFERASE"/>
    <property type="match status" value="1"/>
</dbReference>
<dbReference type="PANTHER" id="PTHR12215:SF10">
    <property type="entry name" value="L-AMINOADIPATE-SEMIALDEHYDE DEHYDROGENASE-PHOSPHOPANTETHEINYL TRANSFERASE"/>
    <property type="match status" value="1"/>
</dbReference>
<dbReference type="Pfam" id="PF01648">
    <property type="entry name" value="ACPS"/>
    <property type="match status" value="1"/>
</dbReference>